<dbReference type="AlphaFoldDB" id="A0AA40DUB6"/>
<name>A0AA40DUB6_9PEZI</name>
<evidence type="ECO:0000313" key="1">
    <source>
        <dbReference type="EMBL" id="KAK0712128.1"/>
    </source>
</evidence>
<sequence>MPQTGVYVGRGLLVECDRSADFRVSPLDFMQDFDYHGSLNNVTWTNETEAFYRTGPPAILVDRDSATNGSIYNRRDSTIRINAGHSGIAKFKPGDPAIYIIISKLQRIQDSYSVPPPEDDLGRHYSAQSTVTLATLSKKEGFDWDLRAVVSALHTAERDLREERIVERFKGTFSWASFGYAASRDLASPTLEKFIYSDPRTVELLHAWDPSAEQAEKIKIVEFLTADFKNVLIG</sequence>
<organism evidence="1 2">
    <name type="scientific">Lasiosphaeris hirsuta</name>
    <dbReference type="NCBI Taxonomy" id="260670"/>
    <lineage>
        <taxon>Eukaryota</taxon>
        <taxon>Fungi</taxon>
        <taxon>Dikarya</taxon>
        <taxon>Ascomycota</taxon>
        <taxon>Pezizomycotina</taxon>
        <taxon>Sordariomycetes</taxon>
        <taxon>Sordariomycetidae</taxon>
        <taxon>Sordariales</taxon>
        <taxon>Lasiosphaeriaceae</taxon>
        <taxon>Lasiosphaeris</taxon>
    </lineage>
</organism>
<proteinExistence type="predicted"/>
<comment type="caution">
    <text evidence="1">The sequence shown here is derived from an EMBL/GenBank/DDBJ whole genome shotgun (WGS) entry which is preliminary data.</text>
</comment>
<protein>
    <submittedName>
        <fullName evidence="1">Uncharacterized protein</fullName>
    </submittedName>
</protein>
<accession>A0AA40DUB6</accession>
<keyword evidence="2" id="KW-1185">Reference proteome</keyword>
<evidence type="ECO:0000313" key="2">
    <source>
        <dbReference type="Proteomes" id="UP001172102"/>
    </source>
</evidence>
<dbReference type="Proteomes" id="UP001172102">
    <property type="component" value="Unassembled WGS sequence"/>
</dbReference>
<dbReference type="EMBL" id="JAUKUA010000005">
    <property type="protein sequence ID" value="KAK0712128.1"/>
    <property type="molecule type" value="Genomic_DNA"/>
</dbReference>
<gene>
    <name evidence="1" type="ORF">B0H67DRAFT_647435</name>
</gene>
<reference evidence="1" key="1">
    <citation type="submission" date="2023-06" db="EMBL/GenBank/DDBJ databases">
        <title>Genome-scale phylogeny and comparative genomics of the fungal order Sordariales.</title>
        <authorList>
            <consortium name="Lawrence Berkeley National Laboratory"/>
            <person name="Hensen N."/>
            <person name="Bonometti L."/>
            <person name="Westerberg I."/>
            <person name="Brannstrom I.O."/>
            <person name="Guillou S."/>
            <person name="Cros-Aarteil S."/>
            <person name="Calhoun S."/>
            <person name="Haridas S."/>
            <person name="Kuo A."/>
            <person name="Mondo S."/>
            <person name="Pangilinan J."/>
            <person name="Riley R."/>
            <person name="Labutti K."/>
            <person name="Andreopoulos B."/>
            <person name="Lipzen A."/>
            <person name="Chen C."/>
            <person name="Yanf M."/>
            <person name="Daum C."/>
            <person name="Ng V."/>
            <person name="Clum A."/>
            <person name="Steindorff A."/>
            <person name="Ohm R."/>
            <person name="Martin F."/>
            <person name="Silar P."/>
            <person name="Natvig D."/>
            <person name="Lalanne C."/>
            <person name="Gautier V."/>
            <person name="Ament-Velasquez S.L."/>
            <person name="Kruys A."/>
            <person name="Hutchinson M.I."/>
            <person name="Powell A.J."/>
            <person name="Barry K."/>
            <person name="Miller A.N."/>
            <person name="Grigoriev I.V."/>
            <person name="Debuchy R."/>
            <person name="Gladieux P."/>
            <person name="Thoren M.H."/>
            <person name="Johannesson H."/>
        </authorList>
    </citation>
    <scope>NUCLEOTIDE SEQUENCE</scope>
    <source>
        <strain evidence="1">SMH4607-1</strain>
    </source>
</reference>